<evidence type="ECO:0000256" key="6">
    <source>
        <dbReference type="ARBA" id="ARBA00023242"/>
    </source>
</evidence>
<dbReference type="Proteomes" id="UP001233999">
    <property type="component" value="Unassembled WGS sequence"/>
</dbReference>
<reference evidence="8" key="1">
    <citation type="journal article" date="2023" name="IScience">
        <title>Live-bearing cockroach genome reveals convergent evolutionary mechanisms linked to viviparity in insects and beyond.</title>
        <authorList>
            <person name="Fouks B."/>
            <person name="Harrison M.C."/>
            <person name="Mikhailova A.A."/>
            <person name="Marchal E."/>
            <person name="English S."/>
            <person name="Carruthers M."/>
            <person name="Jennings E.C."/>
            <person name="Chiamaka E.L."/>
            <person name="Frigard R.A."/>
            <person name="Pippel M."/>
            <person name="Attardo G.M."/>
            <person name="Benoit J.B."/>
            <person name="Bornberg-Bauer E."/>
            <person name="Tobe S.S."/>
        </authorList>
    </citation>
    <scope>NUCLEOTIDE SEQUENCE</scope>
    <source>
        <strain evidence="8">Stay&amp;Tobe</strain>
    </source>
</reference>
<feature type="non-terminal residue" evidence="8">
    <location>
        <position position="1"/>
    </location>
</feature>
<dbReference type="PANTHER" id="PTHR16089">
    <property type="entry name" value="REST COREPRESSOR COREST PROTEIN-RELATED"/>
    <property type="match status" value="1"/>
</dbReference>
<dbReference type="GO" id="GO:0008270">
    <property type="term" value="F:zinc ion binding"/>
    <property type="evidence" value="ECO:0007669"/>
    <property type="project" value="UniProtKB-KW"/>
</dbReference>
<protein>
    <recommendedName>
        <fullName evidence="7">SANT domain-containing protein</fullName>
    </recommendedName>
</protein>
<feature type="non-terminal residue" evidence="8">
    <location>
        <position position="155"/>
    </location>
</feature>
<accession>A0AAD7ZXV3</accession>
<dbReference type="InterPro" id="IPR017884">
    <property type="entry name" value="SANT_dom"/>
</dbReference>
<name>A0AAD7ZXV3_DIPPU</name>
<dbReference type="GO" id="GO:0003714">
    <property type="term" value="F:transcription corepressor activity"/>
    <property type="evidence" value="ECO:0007669"/>
    <property type="project" value="TreeGrafter"/>
</dbReference>
<evidence type="ECO:0000256" key="4">
    <source>
        <dbReference type="ARBA" id="ARBA00022833"/>
    </source>
</evidence>
<organism evidence="8 9">
    <name type="scientific">Diploptera punctata</name>
    <name type="common">Pacific beetle cockroach</name>
    <dbReference type="NCBI Taxonomy" id="6984"/>
    <lineage>
        <taxon>Eukaryota</taxon>
        <taxon>Metazoa</taxon>
        <taxon>Ecdysozoa</taxon>
        <taxon>Arthropoda</taxon>
        <taxon>Hexapoda</taxon>
        <taxon>Insecta</taxon>
        <taxon>Pterygota</taxon>
        <taxon>Neoptera</taxon>
        <taxon>Polyneoptera</taxon>
        <taxon>Dictyoptera</taxon>
        <taxon>Blattodea</taxon>
        <taxon>Blaberoidea</taxon>
        <taxon>Blaberidae</taxon>
        <taxon>Diplopterinae</taxon>
        <taxon>Diploptera</taxon>
    </lineage>
</organism>
<dbReference type="SMART" id="SM00717">
    <property type="entry name" value="SANT"/>
    <property type="match status" value="1"/>
</dbReference>
<keyword evidence="3" id="KW-0863">Zinc-finger</keyword>
<evidence type="ECO:0000256" key="3">
    <source>
        <dbReference type="ARBA" id="ARBA00022771"/>
    </source>
</evidence>
<dbReference type="InterPro" id="IPR009057">
    <property type="entry name" value="Homeodomain-like_sf"/>
</dbReference>
<comment type="subcellular location">
    <subcellularLocation>
        <location evidence="1">Nucleus</location>
    </subcellularLocation>
</comment>
<proteinExistence type="predicted"/>
<dbReference type="AlphaFoldDB" id="A0AAD7ZXV3"/>
<dbReference type="GO" id="GO:0006357">
    <property type="term" value="P:regulation of transcription by RNA polymerase II"/>
    <property type="evidence" value="ECO:0007669"/>
    <property type="project" value="TreeGrafter"/>
</dbReference>
<reference evidence="8" key="2">
    <citation type="submission" date="2023-05" db="EMBL/GenBank/DDBJ databases">
        <authorList>
            <person name="Fouks B."/>
        </authorList>
    </citation>
    <scope>NUCLEOTIDE SEQUENCE</scope>
    <source>
        <strain evidence="8">Stay&amp;Tobe</strain>
        <tissue evidence="8">Testes</tissue>
    </source>
</reference>
<sequence length="155" mass="18295">GGANRESTFLIRLRHLVHEAMLKLMQPTPTLPPGHPLLAYEYTESDRWNAEEMDTFHQGLLKYDKDFRSVAEEIGTKTVKQCIQFYYLWKKVCPEEYKRLRLIRRRQNADYSMRTDVEYEDIKMEDSRIPANDVELVSPVPRVDCLYANILIAQL</sequence>
<dbReference type="InterPro" id="IPR001005">
    <property type="entry name" value="SANT/Myb"/>
</dbReference>
<feature type="domain" description="SANT" evidence="7">
    <location>
        <begin position="43"/>
        <end position="94"/>
    </location>
</feature>
<dbReference type="SUPFAM" id="SSF46689">
    <property type="entry name" value="Homeodomain-like"/>
    <property type="match status" value="1"/>
</dbReference>
<evidence type="ECO:0000259" key="7">
    <source>
        <dbReference type="PROSITE" id="PS51293"/>
    </source>
</evidence>
<evidence type="ECO:0000313" key="9">
    <source>
        <dbReference type="Proteomes" id="UP001233999"/>
    </source>
</evidence>
<dbReference type="PANTHER" id="PTHR16089:SF40">
    <property type="entry name" value="SUPPRESSOR OF ACTIVATED EGL-4 PROTEIN 1"/>
    <property type="match status" value="1"/>
</dbReference>
<dbReference type="GO" id="GO:0005667">
    <property type="term" value="C:transcription regulator complex"/>
    <property type="evidence" value="ECO:0007669"/>
    <property type="project" value="TreeGrafter"/>
</dbReference>
<evidence type="ECO:0000256" key="1">
    <source>
        <dbReference type="ARBA" id="ARBA00004123"/>
    </source>
</evidence>
<evidence type="ECO:0000256" key="5">
    <source>
        <dbReference type="ARBA" id="ARBA00023125"/>
    </source>
</evidence>
<keyword evidence="9" id="KW-1185">Reference proteome</keyword>
<dbReference type="FunFam" id="1.10.10.60:FF:000012">
    <property type="entry name" value="Metastasis-associated 1 family, member 3"/>
    <property type="match status" value="1"/>
</dbReference>
<dbReference type="Pfam" id="PF00249">
    <property type="entry name" value="Myb_DNA-binding"/>
    <property type="match status" value="1"/>
</dbReference>
<dbReference type="EMBL" id="JASPKZ010005319">
    <property type="protein sequence ID" value="KAJ9588681.1"/>
    <property type="molecule type" value="Genomic_DNA"/>
</dbReference>
<keyword evidence="2" id="KW-0479">Metal-binding</keyword>
<dbReference type="Gene3D" id="1.10.10.60">
    <property type="entry name" value="Homeodomain-like"/>
    <property type="match status" value="1"/>
</dbReference>
<keyword evidence="5" id="KW-0238">DNA-binding</keyword>
<evidence type="ECO:0000313" key="8">
    <source>
        <dbReference type="EMBL" id="KAJ9588681.1"/>
    </source>
</evidence>
<comment type="caution">
    <text evidence="8">The sequence shown here is derived from an EMBL/GenBank/DDBJ whole genome shotgun (WGS) entry which is preliminary data.</text>
</comment>
<dbReference type="InterPro" id="IPR051066">
    <property type="entry name" value="Trans_reg/Corepressor"/>
</dbReference>
<keyword evidence="6" id="KW-0539">Nucleus</keyword>
<keyword evidence="4" id="KW-0862">Zinc</keyword>
<dbReference type="GO" id="GO:0000118">
    <property type="term" value="C:histone deacetylase complex"/>
    <property type="evidence" value="ECO:0007669"/>
    <property type="project" value="TreeGrafter"/>
</dbReference>
<gene>
    <name evidence="8" type="ORF">L9F63_018041</name>
</gene>
<dbReference type="PROSITE" id="PS51293">
    <property type="entry name" value="SANT"/>
    <property type="match status" value="1"/>
</dbReference>
<dbReference type="GO" id="GO:0003677">
    <property type="term" value="F:DNA binding"/>
    <property type="evidence" value="ECO:0007669"/>
    <property type="project" value="UniProtKB-KW"/>
</dbReference>
<evidence type="ECO:0000256" key="2">
    <source>
        <dbReference type="ARBA" id="ARBA00022723"/>
    </source>
</evidence>